<protein>
    <submittedName>
        <fullName evidence="3">Uncharacterized protein</fullName>
    </submittedName>
</protein>
<keyword evidence="4" id="KW-1185">Reference proteome</keyword>
<comment type="caution">
    <text evidence="3">The sequence shown here is derived from an EMBL/GenBank/DDBJ whole genome shotgun (WGS) entry which is preliminary data.</text>
</comment>
<dbReference type="Proteomes" id="UP000283895">
    <property type="component" value="Unassembled WGS sequence"/>
</dbReference>
<organism evidence="3 4">
    <name type="scientific">Cytospora schulzeri</name>
    <dbReference type="NCBI Taxonomy" id="448051"/>
    <lineage>
        <taxon>Eukaryota</taxon>
        <taxon>Fungi</taxon>
        <taxon>Dikarya</taxon>
        <taxon>Ascomycota</taxon>
        <taxon>Pezizomycotina</taxon>
        <taxon>Sordariomycetes</taxon>
        <taxon>Sordariomycetidae</taxon>
        <taxon>Diaporthales</taxon>
        <taxon>Cytosporaceae</taxon>
        <taxon>Cytospora</taxon>
    </lineage>
</organism>
<feature type="compositionally biased region" description="Acidic residues" evidence="2">
    <location>
        <begin position="397"/>
        <end position="408"/>
    </location>
</feature>
<dbReference type="AlphaFoldDB" id="A0A423WS77"/>
<name>A0A423WS77_9PEZI</name>
<feature type="region of interest" description="Disordered" evidence="2">
    <location>
        <begin position="325"/>
        <end position="474"/>
    </location>
</feature>
<keyword evidence="1" id="KW-0175">Coiled coil</keyword>
<evidence type="ECO:0000313" key="4">
    <source>
        <dbReference type="Proteomes" id="UP000283895"/>
    </source>
</evidence>
<evidence type="ECO:0000256" key="1">
    <source>
        <dbReference type="SAM" id="Coils"/>
    </source>
</evidence>
<dbReference type="STRING" id="356882.A0A423WS77"/>
<feature type="coiled-coil region" evidence="1">
    <location>
        <begin position="598"/>
        <end position="625"/>
    </location>
</feature>
<gene>
    <name evidence="3" type="ORF">VMCG_04518</name>
</gene>
<dbReference type="OrthoDB" id="5383784at2759"/>
<sequence>MTIHGPLTSMALGRSPYDDVVMGEGEGDPRAPLQMYDERARPVNPETRRINRDIIRSHNEVMQVIGVVEPEESKEEVVAERLRRIEHAQHDNRLGRRFNVDWRLCELGGVWGLGGIRQRIFLYREYSHVPFWQPLRYDAGRPWAARLFWDGLPAFVASTALDFSYFVGLTRKNIVLRWGCSYVQTMLKIWIFLRRTDLLPASASYWFPSWKYFVPFTDSSIIPPCPPPTSPCPIAISRWLGRVALGVAPVVAFWSVERLLRYLRNVLHEEIYDVLPHPSSLGQPTAPTHEFVLQNASTNADDPVQSLAQSGPVPLAHNAEAVPVRVPSGVPAGHSPGDGNDWEVPQLTEATANPDAGPDAIPVEGSSTLPPTRPNTGARTDGRRPSSRPQHPRNAEVDEFTDDDEETEVVSATLISFDVENSPENIDPNDSNIPPGVWSAELRPNPGNDTQSVGGTGGRDGDATTGPRRPPRLYRSNELTQLPANLAARLFARRMVSLCFAPLEASALREVGLLWCRARGISTAALWEPTWFWPFTFRSGGGAGQHVESALGLWATKGTIMNFVGVEVIHLLLDFAFWTGISLYSSTFVMSSSEWDKKEKEKQERKQQQEQLAAAAAARAAAEAAARAADPHADLRTAPGAARLAAIYSRLAPSSDHNHTRPDRLGWQDCMLDPATPARRRFRPLQLRLEQRRFHSQTEVLEGLWEEFRAAFTAVGPGGNQPPLAARLHRGSSVRLRFWQLDLRCWSRGEAEDVRALLLNPEFAEMLATEFDRRLQLITVMTGRSHQGPGWMGLASPVGQAIESDTRHLSGMTFVEGEADRLRFVADIVMAWSAKKPLSARARYVVERLEAVLRGLHGEWCEDILTGWQGDLQTALAGSGGFSSRAVLRNGSLTVPPPPSP</sequence>
<feature type="compositionally biased region" description="Polar residues" evidence="2">
    <location>
        <begin position="422"/>
        <end position="432"/>
    </location>
</feature>
<evidence type="ECO:0000256" key="2">
    <source>
        <dbReference type="SAM" id="MobiDB-lite"/>
    </source>
</evidence>
<accession>A0A423WS77</accession>
<reference evidence="3 4" key="1">
    <citation type="submission" date="2015-09" db="EMBL/GenBank/DDBJ databases">
        <title>Host preference determinants of Valsa canker pathogens revealed by comparative genomics.</title>
        <authorList>
            <person name="Yin Z."/>
            <person name="Huang L."/>
        </authorList>
    </citation>
    <scope>NUCLEOTIDE SEQUENCE [LARGE SCALE GENOMIC DNA]</scope>
    <source>
        <strain evidence="3 4">03-1</strain>
    </source>
</reference>
<evidence type="ECO:0000313" key="3">
    <source>
        <dbReference type="EMBL" id="ROW06190.1"/>
    </source>
</evidence>
<feature type="compositionally biased region" description="Polar residues" evidence="2">
    <location>
        <begin position="365"/>
        <end position="378"/>
    </location>
</feature>
<dbReference type="EMBL" id="LKEA01000011">
    <property type="protein sequence ID" value="ROW06190.1"/>
    <property type="molecule type" value="Genomic_DNA"/>
</dbReference>
<proteinExistence type="predicted"/>